<protein>
    <submittedName>
        <fullName evidence="1">Uncharacterized protein</fullName>
    </submittedName>
</protein>
<comment type="caution">
    <text evidence="1">The sequence shown here is derived from an EMBL/GenBank/DDBJ whole genome shotgun (WGS) entry which is preliminary data.</text>
</comment>
<gene>
    <name evidence="1" type="ORF">Pint_16900</name>
</gene>
<organism evidence="1 2">
    <name type="scientific">Pistacia integerrima</name>
    <dbReference type="NCBI Taxonomy" id="434235"/>
    <lineage>
        <taxon>Eukaryota</taxon>
        <taxon>Viridiplantae</taxon>
        <taxon>Streptophyta</taxon>
        <taxon>Embryophyta</taxon>
        <taxon>Tracheophyta</taxon>
        <taxon>Spermatophyta</taxon>
        <taxon>Magnoliopsida</taxon>
        <taxon>eudicotyledons</taxon>
        <taxon>Gunneridae</taxon>
        <taxon>Pentapetalae</taxon>
        <taxon>rosids</taxon>
        <taxon>malvids</taxon>
        <taxon>Sapindales</taxon>
        <taxon>Anacardiaceae</taxon>
        <taxon>Pistacia</taxon>
    </lineage>
</organism>
<reference evidence="2" key="1">
    <citation type="journal article" date="2023" name="G3 (Bethesda)">
        <title>Genome assembly and association tests identify interacting loci associated with vigor, precocity, and sex in interspecific pistachio rootstocks.</title>
        <authorList>
            <person name="Palmer W."/>
            <person name="Jacygrad E."/>
            <person name="Sagayaradj S."/>
            <person name="Cavanaugh K."/>
            <person name="Han R."/>
            <person name="Bertier L."/>
            <person name="Beede B."/>
            <person name="Kafkas S."/>
            <person name="Golino D."/>
            <person name="Preece J."/>
            <person name="Michelmore R."/>
        </authorList>
    </citation>
    <scope>NUCLEOTIDE SEQUENCE [LARGE SCALE GENOMIC DNA]</scope>
</reference>
<dbReference type="Proteomes" id="UP001163603">
    <property type="component" value="Chromosome 2"/>
</dbReference>
<evidence type="ECO:0000313" key="1">
    <source>
        <dbReference type="EMBL" id="KAJ0047708.1"/>
    </source>
</evidence>
<evidence type="ECO:0000313" key="2">
    <source>
        <dbReference type="Proteomes" id="UP001163603"/>
    </source>
</evidence>
<keyword evidence="2" id="KW-1185">Reference proteome</keyword>
<name>A0ACC0Z9G7_9ROSI</name>
<sequence>MVFKSKLFFSSKKSSDSDGSNSPRSFGSNSPIGSDKKKPKSGSKDDPTQIASSTTSSFGGVSCRQTQVKDGVKKREVKGKETTSSLTPTVSTSTTTTKSSPTKQKEVASAVSPILASSLGLNRIKTRSGPLPQESFFSFKGDKAAASNLSRGGGDGNLSSGKSLASGSGSGKKKMGFNESVGGDGGSISGQSREQSPSLLAKSRLQSGESSSEAATKGQCADISL</sequence>
<proteinExistence type="predicted"/>
<accession>A0ACC0Z9G7</accession>
<dbReference type="EMBL" id="CM047737">
    <property type="protein sequence ID" value="KAJ0047708.1"/>
    <property type="molecule type" value="Genomic_DNA"/>
</dbReference>